<dbReference type="GO" id="GO:0004659">
    <property type="term" value="F:prenyltransferase activity"/>
    <property type="evidence" value="ECO:0007669"/>
    <property type="project" value="InterPro"/>
</dbReference>
<dbReference type="EMBL" id="PEVB01000051">
    <property type="protein sequence ID" value="PIV07573.1"/>
    <property type="molecule type" value="Genomic_DNA"/>
</dbReference>
<proteinExistence type="inferred from homology"/>
<dbReference type="SUPFAM" id="SSF48576">
    <property type="entry name" value="Terpenoid synthases"/>
    <property type="match status" value="1"/>
</dbReference>
<keyword evidence="1" id="KW-0808">Transferase</keyword>
<dbReference type="InterPro" id="IPR000092">
    <property type="entry name" value="Polyprenyl_synt"/>
</dbReference>
<name>A0A2M7BQ10_9BACT</name>
<dbReference type="Gene3D" id="1.10.600.10">
    <property type="entry name" value="Farnesyl Diphosphate Synthase"/>
    <property type="match status" value="1"/>
</dbReference>
<comment type="similarity">
    <text evidence="1">Belongs to the FPP/GGPP synthase family.</text>
</comment>
<dbReference type="Pfam" id="PF00348">
    <property type="entry name" value="polyprenyl_synt"/>
    <property type="match status" value="1"/>
</dbReference>
<evidence type="ECO:0000256" key="1">
    <source>
        <dbReference type="RuleBase" id="RU004466"/>
    </source>
</evidence>
<organism evidence="2 3">
    <name type="scientific">Candidatus Shapirobacteria bacterium CG03_land_8_20_14_0_80_35_14</name>
    <dbReference type="NCBI Taxonomy" id="1974878"/>
    <lineage>
        <taxon>Bacteria</taxon>
        <taxon>Candidatus Shapironibacteriota</taxon>
    </lineage>
</organism>
<dbReference type="AlphaFoldDB" id="A0A2M7BQ10"/>
<accession>A0A2M7BQ10</accession>
<protein>
    <recommendedName>
        <fullName evidence="4">Polyprenyl synthetase</fullName>
    </recommendedName>
</protein>
<comment type="caution">
    <text evidence="2">The sequence shown here is derived from an EMBL/GenBank/DDBJ whole genome shotgun (WGS) entry which is preliminary data.</text>
</comment>
<sequence length="328" mass="36675">MKAEFEKYLNDPEGYYRNLYGELGIREKADGIIKSFGSMAEPIQYTNQLWYSKTKPVLPSIITLNAGVEREKVASVGAAIDVLWTLSVVVDDIQDKDETRRSKPAAWRVYGAEQTYKSAEAGLGATVKFLGREIGLLASKACIDSVNLGMSSIKNHQAFDLSVRPAVLHRNYWERDAFFSALPIEVLLPNLDDKTRQAGLACLEHYYIGGQLGNDLQDLTRPEADGKLRLSDVRNGLVTIPIQKLWSQLNESEKPDFEKAFGSKDFDEADHDAIKTMVENHSLGEQVIVDITQSYEQAKRLSAVVMSGDDQQIFESLCESQKSKFLAK</sequence>
<dbReference type="GO" id="GO:0008299">
    <property type="term" value="P:isoprenoid biosynthetic process"/>
    <property type="evidence" value="ECO:0007669"/>
    <property type="project" value="InterPro"/>
</dbReference>
<evidence type="ECO:0008006" key="4">
    <source>
        <dbReference type="Google" id="ProtNLM"/>
    </source>
</evidence>
<gene>
    <name evidence="2" type="ORF">COS53_01720</name>
</gene>
<dbReference type="InterPro" id="IPR008949">
    <property type="entry name" value="Isoprenoid_synthase_dom_sf"/>
</dbReference>
<evidence type="ECO:0000313" key="2">
    <source>
        <dbReference type="EMBL" id="PIV07573.1"/>
    </source>
</evidence>
<reference evidence="3" key="1">
    <citation type="submission" date="2017-09" db="EMBL/GenBank/DDBJ databases">
        <title>Depth-based differentiation of microbial function through sediment-hosted aquifers and enrichment of novel symbionts in the deep terrestrial subsurface.</title>
        <authorList>
            <person name="Probst A.J."/>
            <person name="Ladd B."/>
            <person name="Jarett J.K."/>
            <person name="Geller-Mcgrath D.E."/>
            <person name="Sieber C.M.K."/>
            <person name="Emerson J.B."/>
            <person name="Anantharaman K."/>
            <person name="Thomas B.C."/>
            <person name="Malmstrom R."/>
            <person name="Stieglmeier M."/>
            <person name="Klingl A."/>
            <person name="Woyke T."/>
            <person name="Ryan C.M."/>
            <person name="Banfield J.F."/>
        </authorList>
    </citation>
    <scope>NUCLEOTIDE SEQUENCE [LARGE SCALE GENOMIC DNA]</scope>
</reference>
<evidence type="ECO:0000313" key="3">
    <source>
        <dbReference type="Proteomes" id="UP000229191"/>
    </source>
</evidence>
<dbReference type="Proteomes" id="UP000229191">
    <property type="component" value="Unassembled WGS sequence"/>
</dbReference>